<accession>A0A4Q2K8I5</accession>
<dbReference type="RefSeq" id="WP_129226710.1">
    <property type="nucleotide sequence ID" value="NZ_SDOZ01000003.1"/>
</dbReference>
<organism evidence="2 3">
    <name type="scientific">Candidatus Borkfalkia ceftriaxoniphila</name>
    <dbReference type="NCBI Taxonomy" id="2508949"/>
    <lineage>
        <taxon>Bacteria</taxon>
        <taxon>Bacillati</taxon>
        <taxon>Bacillota</taxon>
        <taxon>Clostridia</taxon>
        <taxon>Christensenellales</taxon>
        <taxon>Christensenellaceae</taxon>
        <taxon>Candidatus Borkfalkia</taxon>
    </lineage>
</organism>
<gene>
    <name evidence="2" type="ORF">ESZ91_09715</name>
</gene>
<reference evidence="2 3" key="1">
    <citation type="journal article" date="2019" name="Gut">
        <title>Antibiotics-induced monodominance of a novel gut bacterial order.</title>
        <authorList>
            <person name="Hildebrand F."/>
            <person name="Moitinho-Silva L."/>
            <person name="Blasche S."/>
            <person name="Jahn M.T."/>
            <person name="Gossmann T.I."/>
            <person name="Heuerta-Cepas J."/>
            <person name="Hercog R."/>
            <person name="Luetge M."/>
            <person name="Bahram M."/>
            <person name="Pryszlak A."/>
            <person name="Alves R.J."/>
            <person name="Waszak S.M."/>
            <person name="Zhu A."/>
            <person name="Ye L."/>
            <person name="Costea P.I."/>
            <person name="Aalvink S."/>
            <person name="Belzer C."/>
            <person name="Forslund S.K."/>
            <person name="Sunagawa S."/>
            <person name="Hentschel U."/>
            <person name="Merten C."/>
            <person name="Patil K.R."/>
            <person name="Benes V."/>
            <person name="Bork P."/>
        </authorList>
    </citation>
    <scope>NUCLEOTIDE SEQUENCE [LARGE SCALE GENOMIC DNA]</scope>
    <source>
        <strain evidence="2 3">HDS1380</strain>
    </source>
</reference>
<name>A0A4Q2K8I5_9FIRM</name>
<dbReference type="Proteomes" id="UP000291269">
    <property type="component" value="Unassembled WGS sequence"/>
</dbReference>
<feature type="transmembrane region" description="Helical" evidence="1">
    <location>
        <begin position="47"/>
        <end position="65"/>
    </location>
</feature>
<dbReference type="AlphaFoldDB" id="A0A4Q2K8I5"/>
<feature type="transmembrane region" description="Helical" evidence="1">
    <location>
        <begin position="106"/>
        <end position="125"/>
    </location>
</feature>
<feature type="transmembrane region" description="Helical" evidence="1">
    <location>
        <begin position="21"/>
        <end position="41"/>
    </location>
</feature>
<evidence type="ECO:0000313" key="3">
    <source>
        <dbReference type="Proteomes" id="UP000291269"/>
    </source>
</evidence>
<evidence type="ECO:0000256" key="1">
    <source>
        <dbReference type="SAM" id="Phobius"/>
    </source>
</evidence>
<feature type="transmembrane region" description="Helical" evidence="1">
    <location>
        <begin position="77"/>
        <end position="100"/>
    </location>
</feature>
<sequence length="128" mass="13222">MQRSGLKGGAVEVGKSVGISVIVTLAAVLLFAFLIKIFSIGSSVITPVNQVIKALAIFLGCLLSLRDTKGWLKGAIAGILVILFTYFIFAIIAGEISFGLSNVLEFLFGGVAGAISGVIAVNLHGAQQ</sequence>
<comment type="caution">
    <text evidence="2">The sequence shown here is derived from an EMBL/GenBank/DDBJ whole genome shotgun (WGS) entry which is preliminary data.</text>
</comment>
<keyword evidence="1" id="KW-0812">Transmembrane</keyword>
<proteinExistence type="predicted"/>
<protein>
    <submittedName>
        <fullName evidence="2">TIGR04086 family membrane protein</fullName>
    </submittedName>
</protein>
<evidence type="ECO:0000313" key="2">
    <source>
        <dbReference type="EMBL" id="RXZ58321.1"/>
    </source>
</evidence>
<keyword evidence="1" id="KW-0472">Membrane</keyword>
<dbReference type="EMBL" id="SDOZ01000003">
    <property type="protein sequence ID" value="RXZ58321.1"/>
    <property type="molecule type" value="Genomic_DNA"/>
</dbReference>
<keyword evidence="3" id="KW-1185">Reference proteome</keyword>
<keyword evidence="1" id="KW-1133">Transmembrane helix</keyword>
<dbReference type="NCBIfam" id="TIGR04086">
    <property type="entry name" value="TIGR04086_membr"/>
    <property type="match status" value="1"/>
</dbReference>
<dbReference type="Pfam" id="PF12670">
    <property type="entry name" value="DUF3792"/>
    <property type="match status" value="1"/>
</dbReference>
<dbReference type="InterPro" id="IPR023804">
    <property type="entry name" value="DUF3792_TM"/>
</dbReference>